<reference evidence="1" key="1">
    <citation type="submission" date="2023-08" db="EMBL/GenBank/DDBJ databases">
        <authorList>
            <person name="Audoor S."/>
            <person name="Bilcke G."/>
        </authorList>
    </citation>
    <scope>NUCLEOTIDE SEQUENCE</scope>
</reference>
<comment type="caution">
    <text evidence="1">The sequence shown here is derived from an EMBL/GenBank/DDBJ whole genome shotgun (WGS) entry which is preliminary data.</text>
</comment>
<dbReference type="Proteomes" id="UP001295423">
    <property type="component" value="Unassembled WGS sequence"/>
</dbReference>
<evidence type="ECO:0000313" key="2">
    <source>
        <dbReference type="Proteomes" id="UP001295423"/>
    </source>
</evidence>
<name>A0AAD2GBJ9_9STRA</name>
<accession>A0AAD2GBJ9</accession>
<proteinExistence type="predicted"/>
<evidence type="ECO:0000313" key="1">
    <source>
        <dbReference type="EMBL" id="CAJ1968963.1"/>
    </source>
</evidence>
<keyword evidence="2" id="KW-1185">Reference proteome</keyword>
<organism evidence="1 2">
    <name type="scientific">Cylindrotheca closterium</name>
    <dbReference type="NCBI Taxonomy" id="2856"/>
    <lineage>
        <taxon>Eukaryota</taxon>
        <taxon>Sar</taxon>
        <taxon>Stramenopiles</taxon>
        <taxon>Ochrophyta</taxon>
        <taxon>Bacillariophyta</taxon>
        <taxon>Bacillariophyceae</taxon>
        <taxon>Bacillariophycidae</taxon>
        <taxon>Bacillariales</taxon>
        <taxon>Bacillariaceae</taxon>
        <taxon>Cylindrotheca</taxon>
    </lineage>
</organism>
<sequence>MLCIVNGHPRFTVQSVAKQVEQKVKCYDKYDKANDAEAKIFLGNSLDPELAAKLYLKVKTTDPFPIMFQKFIPMLHTTSIHYFEGLKTNIRKRKSSQYSGEDIAQMAEDVGI</sequence>
<protein>
    <submittedName>
        <fullName evidence="1">Uncharacterized protein</fullName>
    </submittedName>
</protein>
<dbReference type="AlphaFoldDB" id="A0AAD2GBJ9"/>
<dbReference type="EMBL" id="CAKOGP040002414">
    <property type="protein sequence ID" value="CAJ1968963.1"/>
    <property type="molecule type" value="Genomic_DNA"/>
</dbReference>
<gene>
    <name evidence="1" type="ORF">CYCCA115_LOCUS23482</name>
</gene>